<dbReference type="HOGENOM" id="CLU_112061_0_0_11"/>
<reference evidence="1 2" key="1">
    <citation type="journal article" date="2012" name="J. Bacteriol.">
        <title>Genome sequence of the bacterium Streptomyces davawensis JCM 4913 and heterologous production of the unique antibiotic roseoflavin.</title>
        <authorList>
            <person name="Jankowitsch F."/>
            <person name="Schwarz J."/>
            <person name="Ruckert C."/>
            <person name="Gust B."/>
            <person name="Szczepanowski R."/>
            <person name="Blom J."/>
            <person name="Pelzer S."/>
            <person name="Kalinowski J."/>
            <person name="Mack M."/>
        </authorList>
    </citation>
    <scope>NUCLEOTIDE SEQUENCE [LARGE SCALE GENOMIC DNA]</scope>
    <source>
        <strain evidence="2">DSM 101723 / JCM 4913 / KCC S-0913 / 768</strain>
    </source>
</reference>
<dbReference type="RefSeq" id="WP_015658657.1">
    <property type="nucleotide sequence ID" value="NC_020504.1"/>
</dbReference>
<protein>
    <submittedName>
        <fullName evidence="1">WbqC-like family protein</fullName>
    </submittedName>
</protein>
<dbReference type="Pfam" id="PF08889">
    <property type="entry name" value="WbqC"/>
    <property type="match status" value="1"/>
</dbReference>
<dbReference type="EMBL" id="HE971709">
    <property type="protein sequence ID" value="CCK28303.1"/>
    <property type="molecule type" value="Genomic_DNA"/>
</dbReference>
<dbReference type="eggNOG" id="COG4122">
    <property type="taxonomic scope" value="Bacteria"/>
</dbReference>
<evidence type="ECO:0000313" key="1">
    <source>
        <dbReference type="EMBL" id="CCK28303.1"/>
    </source>
</evidence>
<dbReference type="InterPro" id="IPR014985">
    <property type="entry name" value="WbqC"/>
</dbReference>
<dbReference type="OrthoDB" id="3611744at2"/>
<dbReference type="STRING" id="1214101.BN159_3924"/>
<evidence type="ECO:0000313" key="2">
    <source>
        <dbReference type="Proteomes" id="UP000008043"/>
    </source>
</evidence>
<dbReference type="AlphaFoldDB" id="K4R4S7"/>
<proteinExistence type="predicted"/>
<sequence>MCAIHQPNLFPRLSTLAKLYAADRWIVLDDVQFARRDYQHRARLADLDEPVRQQWLTLPMHLPQGRSTLISQARLVDPQRSRRTVQLLVRQYYGRSPHRKAVFDVLDAVLDTLDTSDRVADLARTSTIALLTVLGWSRDVRDSSEIPTRPGRSQRLADLAAATGSTHYLCGTGGLRYLDADPFDAHGIPVLPFHTPVDDLLWQWARRASSLWALSAIGADELANQLAAQREAHLLRVHV</sequence>
<dbReference type="KEGG" id="sdv:BN159_3924"/>
<name>K4R4S7_STRDJ</name>
<gene>
    <name evidence="1" type="ORF">BN159_3924</name>
</gene>
<dbReference type="Proteomes" id="UP000008043">
    <property type="component" value="Chromosome"/>
</dbReference>
<keyword evidence="2" id="KW-1185">Reference proteome</keyword>
<dbReference type="PATRIC" id="fig|1214101.3.peg.3977"/>
<accession>K4R4S7</accession>
<organism evidence="1 2">
    <name type="scientific">Streptomyces davaonensis (strain DSM 101723 / JCM 4913 / KCC S-0913 / 768)</name>
    <dbReference type="NCBI Taxonomy" id="1214101"/>
    <lineage>
        <taxon>Bacteria</taxon>
        <taxon>Bacillati</taxon>
        <taxon>Actinomycetota</taxon>
        <taxon>Actinomycetes</taxon>
        <taxon>Kitasatosporales</taxon>
        <taxon>Streptomycetaceae</taxon>
        <taxon>Streptomyces</taxon>
    </lineage>
</organism>